<keyword evidence="8" id="KW-1185">Reference proteome</keyword>
<evidence type="ECO:0000256" key="5">
    <source>
        <dbReference type="ARBA" id="ARBA00023033"/>
    </source>
</evidence>
<gene>
    <name evidence="7" type="ORF">FE257_000055</name>
</gene>
<evidence type="ECO:0000313" key="7">
    <source>
        <dbReference type="EMBL" id="KAF9895153.1"/>
    </source>
</evidence>
<keyword evidence="2" id="KW-0285">Flavoprotein</keyword>
<keyword evidence="4" id="KW-0560">Oxidoreductase</keyword>
<dbReference type="InterPro" id="IPR002938">
    <property type="entry name" value="FAD-bd"/>
</dbReference>
<dbReference type="SUPFAM" id="SSF54373">
    <property type="entry name" value="FAD-linked reductases, C-terminal domain"/>
    <property type="match status" value="1"/>
</dbReference>
<dbReference type="Pfam" id="PF01494">
    <property type="entry name" value="FAD_binding_3"/>
    <property type="match status" value="1"/>
</dbReference>
<dbReference type="GO" id="GO:0004497">
    <property type="term" value="F:monooxygenase activity"/>
    <property type="evidence" value="ECO:0007669"/>
    <property type="project" value="UniProtKB-KW"/>
</dbReference>
<dbReference type="InterPro" id="IPR050493">
    <property type="entry name" value="FAD-dep_Monooxygenase_BioMet"/>
</dbReference>
<evidence type="ECO:0000256" key="3">
    <source>
        <dbReference type="ARBA" id="ARBA00022827"/>
    </source>
</evidence>
<evidence type="ECO:0000259" key="6">
    <source>
        <dbReference type="Pfam" id="PF01494"/>
    </source>
</evidence>
<dbReference type="InterPro" id="IPR036188">
    <property type="entry name" value="FAD/NAD-bd_sf"/>
</dbReference>
<reference evidence="7" key="2">
    <citation type="submission" date="2020-02" db="EMBL/GenBank/DDBJ databases">
        <authorList>
            <person name="Gilchrist C.L.M."/>
            <person name="Chooi Y.-H."/>
        </authorList>
    </citation>
    <scope>NUCLEOTIDE SEQUENCE</scope>
    <source>
        <strain evidence="7">MST-FP2251</strain>
    </source>
</reference>
<evidence type="ECO:0000256" key="4">
    <source>
        <dbReference type="ARBA" id="ARBA00023002"/>
    </source>
</evidence>
<comment type="similarity">
    <text evidence="1">Belongs to the paxM FAD-dependent monooxygenase family.</text>
</comment>
<organism evidence="7 8">
    <name type="scientific">Aspergillus nanangensis</name>
    <dbReference type="NCBI Taxonomy" id="2582783"/>
    <lineage>
        <taxon>Eukaryota</taxon>
        <taxon>Fungi</taxon>
        <taxon>Dikarya</taxon>
        <taxon>Ascomycota</taxon>
        <taxon>Pezizomycotina</taxon>
        <taxon>Eurotiomycetes</taxon>
        <taxon>Eurotiomycetidae</taxon>
        <taxon>Eurotiales</taxon>
        <taxon>Aspergillaceae</taxon>
        <taxon>Aspergillus</taxon>
        <taxon>Aspergillus subgen. Circumdati</taxon>
    </lineage>
</organism>
<dbReference type="Gene3D" id="3.50.50.60">
    <property type="entry name" value="FAD/NAD(P)-binding domain"/>
    <property type="match status" value="1"/>
</dbReference>
<keyword evidence="3" id="KW-0274">FAD</keyword>
<name>A0AAD4H0X1_ASPNN</name>
<dbReference type="AlphaFoldDB" id="A0AAD4H0X1"/>
<dbReference type="Proteomes" id="UP001194746">
    <property type="component" value="Unassembled WGS sequence"/>
</dbReference>
<evidence type="ECO:0000256" key="1">
    <source>
        <dbReference type="ARBA" id="ARBA00007992"/>
    </source>
</evidence>
<dbReference type="GO" id="GO:0071949">
    <property type="term" value="F:FAD binding"/>
    <property type="evidence" value="ECO:0007669"/>
    <property type="project" value="InterPro"/>
</dbReference>
<feature type="domain" description="FAD-binding" evidence="6">
    <location>
        <begin position="2"/>
        <end position="340"/>
    </location>
</feature>
<dbReference type="SUPFAM" id="SSF51905">
    <property type="entry name" value="FAD/NAD(P)-binding domain"/>
    <property type="match status" value="1"/>
</dbReference>
<protein>
    <recommendedName>
        <fullName evidence="6">FAD-binding domain-containing protein</fullName>
    </recommendedName>
</protein>
<dbReference type="PANTHER" id="PTHR13789:SF215">
    <property type="entry name" value="FAD-BINDING DOMAIN-CONTAINING PROTEIN-RELATED"/>
    <property type="match status" value="1"/>
</dbReference>
<reference evidence="7" key="1">
    <citation type="journal article" date="2019" name="Beilstein J. Org. Chem.">
        <title>Nanangenines: drimane sesquiterpenoids as the dominant metabolite cohort of a novel Australian fungus, Aspergillus nanangensis.</title>
        <authorList>
            <person name="Lacey H.J."/>
            <person name="Gilchrist C.L.M."/>
            <person name="Crombie A."/>
            <person name="Kalaitzis J.A."/>
            <person name="Vuong D."/>
            <person name="Rutledge P.J."/>
            <person name="Turner P."/>
            <person name="Pitt J.I."/>
            <person name="Lacey E."/>
            <person name="Chooi Y.H."/>
            <person name="Piggott A.M."/>
        </authorList>
    </citation>
    <scope>NUCLEOTIDE SEQUENCE</scope>
    <source>
        <strain evidence="7">MST-FP2251</strain>
    </source>
</reference>
<keyword evidence="5" id="KW-0503">Monooxygenase</keyword>
<evidence type="ECO:0000313" key="8">
    <source>
        <dbReference type="Proteomes" id="UP001194746"/>
    </source>
</evidence>
<dbReference type="PANTHER" id="PTHR13789">
    <property type="entry name" value="MONOOXYGENASE"/>
    <property type="match status" value="1"/>
</dbReference>
<dbReference type="PRINTS" id="PR00420">
    <property type="entry name" value="RNGMNOXGNASE"/>
</dbReference>
<evidence type="ECO:0000256" key="2">
    <source>
        <dbReference type="ARBA" id="ARBA00022630"/>
    </source>
</evidence>
<dbReference type="EMBL" id="VCAU01000001">
    <property type="protein sequence ID" value="KAF9895153.1"/>
    <property type="molecule type" value="Genomic_DNA"/>
</dbReference>
<comment type="caution">
    <text evidence="7">The sequence shown here is derived from an EMBL/GenBank/DDBJ whole genome shotgun (WGS) entry which is preliminary data.</text>
</comment>
<accession>A0AAD4H0X1</accession>
<proteinExistence type="inferred from homology"/>
<sequence>MKVIIAGAGIGGLATAIGLRRAGHDITEGQIFERSSLLRENGAAINVCPNVSPVLREWGFDNDRARMGIARRYVLALGNTLETKQDVEYPDFLQLYGGHWLVAHRVDLHSELKRLATDPDGPGKPAELVLRSEVINYDSEAGSITLADGSIHHGDLVVAADGVHSAAASHVVGHDNPAVSSGLALFRFLISTDELFRDPELVPILKEGFTKIEDGVMRTLITEDSIKRMVWFPCANNTIQNFAIYQGDTNPDCPEENGDTLTHVENMISHVQDYHPHIVQIIRKATSVKRWPLLYRDPLPTLTKGQLVIIGDAAHPMLPHQGQGGAQAIEDAAALSVVFADLPVNPSKDEIRRRLVVFDKIRLRRASAFQIISNTTQDKSWKIRERAQQYMPEGVGVPTCPAEFWEHNFGYDILEDSRRHMKTYLEGTVSRCNECDEI</sequence>